<gene>
    <name evidence="2" type="ORF">KUF71_016649</name>
</gene>
<comment type="caution">
    <text evidence="2">The sequence shown here is derived from an EMBL/GenBank/DDBJ whole genome shotgun (WGS) entry which is preliminary data.</text>
</comment>
<dbReference type="Proteomes" id="UP001219518">
    <property type="component" value="Unassembled WGS sequence"/>
</dbReference>
<dbReference type="Gene3D" id="3.30.70.1820">
    <property type="entry name" value="L1 transposable element, RRM domain"/>
    <property type="match status" value="1"/>
</dbReference>
<reference evidence="2" key="1">
    <citation type="submission" date="2021-07" db="EMBL/GenBank/DDBJ databases">
        <authorList>
            <person name="Catto M.A."/>
            <person name="Jacobson A."/>
            <person name="Kennedy G."/>
            <person name="Labadie P."/>
            <person name="Hunt B.G."/>
            <person name="Srinivasan R."/>
        </authorList>
    </citation>
    <scope>NUCLEOTIDE SEQUENCE</scope>
    <source>
        <strain evidence="2">PL_HMW_Pooled</strain>
        <tissue evidence="2">Head</tissue>
    </source>
</reference>
<dbReference type="InterPro" id="IPR004244">
    <property type="entry name" value="Transposase_22"/>
</dbReference>
<feature type="coiled-coil region" evidence="1">
    <location>
        <begin position="31"/>
        <end position="79"/>
    </location>
</feature>
<dbReference type="AlphaFoldDB" id="A0AAE1LS65"/>
<organism evidence="2 3">
    <name type="scientific">Frankliniella fusca</name>
    <dbReference type="NCBI Taxonomy" id="407009"/>
    <lineage>
        <taxon>Eukaryota</taxon>
        <taxon>Metazoa</taxon>
        <taxon>Ecdysozoa</taxon>
        <taxon>Arthropoda</taxon>
        <taxon>Hexapoda</taxon>
        <taxon>Insecta</taxon>
        <taxon>Pterygota</taxon>
        <taxon>Neoptera</taxon>
        <taxon>Paraneoptera</taxon>
        <taxon>Thysanoptera</taxon>
        <taxon>Terebrantia</taxon>
        <taxon>Thripoidea</taxon>
        <taxon>Thripidae</taxon>
        <taxon>Frankliniella</taxon>
    </lineage>
</organism>
<keyword evidence="1" id="KW-0175">Coiled coil</keyword>
<dbReference type="PANTHER" id="PTHR11505">
    <property type="entry name" value="L1 TRANSPOSABLE ELEMENT-RELATED"/>
    <property type="match status" value="1"/>
</dbReference>
<proteinExistence type="predicted"/>
<accession>A0AAE1LS65</accession>
<keyword evidence="3" id="KW-1185">Reference proteome</keyword>
<reference evidence="2" key="2">
    <citation type="journal article" date="2023" name="BMC Genomics">
        <title>Pest status, molecular evolution, and epigenetic factors derived from the genome assembly of Frankliniella fusca, a thysanopteran phytovirus vector.</title>
        <authorList>
            <person name="Catto M.A."/>
            <person name="Labadie P.E."/>
            <person name="Jacobson A.L."/>
            <person name="Kennedy G.G."/>
            <person name="Srinivasan R."/>
            <person name="Hunt B.G."/>
        </authorList>
    </citation>
    <scope>NUCLEOTIDE SEQUENCE</scope>
    <source>
        <strain evidence="2">PL_HMW_Pooled</strain>
    </source>
</reference>
<sequence length="220" mass="24998">MSKPITRSSKVADMEKGELEALIMKVVQGSMKTVTDTLKTLSEDVASLKNELKDKDDKIRQLEASVETKLDELEQYGRRNNLRIFGVPVQADENTDDIVIEVACKMGISLDKSCIDRSHRIGKKDSHSKPIIVKFTSYAHRRSFFGAKRNLKGSRITVREDLTVLRMRLLREAVAYYSEKRVWTSDGVIKVKVGSRSPLSIKTLDDLKTLLRQFPPETLE</sequence>
<name>A0AAE1LS65_9NEOP</name>
<protein>
    <submittedName>
        <fullName evidence="2">Protein unc-13-like protein C</fullName>
    </submittedName>
</protein>
<evidence type="ECO:0000313" key="2">
    <source>
        <dbReference type="EMBL" id="KAK3928402.1"/>
    </source>
</evidence>
<evidence type="ECO:0000256" key="1">
    <source>
        <dbReference type="SAM" id="Coils"/>
    </source>
</evidence>
<dbReference type="EMBL" id="JAHWGI010001328">
    <property type="protein sequence ID" value="KAK3928402.1"/>
    <property type="molecule type" value="Genomic_DNA"/>
</dbReference>
<evidence type="ECO:0000313" key="3">
    <source>
        <dbReference type="Proteomes" id="UP001219518"/>
    </source>
</evidence>